<keyword evidence="4" id="KW-1185">Reference proteome</keyword>
<dbReference type="AlphaFoldDB" id="A0A084U880"/>
<feature type="compositionally biased region" description="Low complexity" evidence="1">
    <location>
        <begin position="30"/>
        <end position="44"/>
    </location>
</feature>
<comment type="caution">
    <text evidence="3">The sequence shown here is derived from an EMBL/GenBank/DDBJ whole genome shotgun (WGS) entry which is preliminary data.</text>
</comment>
<sequence>MAIKPPGDILMDVAKAADPARLAAAREKLQAQSSQRTARSSQASASAMSFAADFRAKSMTAKPDTSTDKVAARPPEHFVKFEAMVLQNFLKTMMPEDTQSVYGEGLAGEMWQGLLAQQVAESIATRGGIGIAERVLSDHYLDGEKKVAIAGISGKPEEARLQEDLSEALVEEIERQAAKALDMDMAAKANSAKP</sequence>
<dbReference type="RefSeq" id="WP_036478798.1">
    <property type="nucleotide sequence ID" value="NZ_JMQM01000001.1"/>
</dbReference>
<dbReference type="OrthoDB" id="7889190at2"/>
<evidence type="ECO:0000313" key="4">
    <source>
        <dbReference type="Proteomes" id="UP000053675"/>
    </source>
</evidence>
<protein>
    <recommendedName>
        <fullName evidence="2">Flagellar protein FlgJ N-terminal domain-containing protein</fullName>
    </recommendedName>
</protein>
<evidence type="ECO:0000259" key="2">
    <source>
        <dbReference type="Pfam" id="PF10135"/>
    </source>
</evidence>
<evidence type="ECO:0000256" key="1">
    <source>
        <dbReference type="SAM" id="MobiDB-lite"/>
    </source>
</evidence>
<gene>
    <name evidence="3" type="ORF">EL18_00181</name>
</gene>
<organism evidence="3 4">
    <name type="scientific">Nitratireductor basaltis</name>
    <dbReference type="NCBI Taxonomy" id="472175"/>
    <lineage>
        <taxon>Bacteria</taxon>
        <taxon>Pseudomonadati</taxon>
        <taxon>Pseudomonadota</taxon>
        <taxon>Alphaproteobacteria</taxon>
        <taxon>Hyphomicrobiales</taxon>
        <taxon>Phyllobacteriaceae</taxon>
        <taxon>Nitratireductor</taxon>
    </lineage>
</organism>
<reference evidence="3 4" key="1">
    <citation type="submission" date="2014-05" db="EMBL/GenBank/DDBJ databases">
        <title>Draft Genome Sequence of Nitratireductor basaltis Strain UMTGB225, A Marine Bacterium Isolated from Green Barrel Tunicate.</title>
        <authorList>
            <person name="Gan H.Y."/>
        </authorList>
    </citation>
    <scope>NUCLEOTIDE SEQUENCE [LARGE SCALE GENOMIC DNA]</scope>
    <source>
        <strain evidence="3 4">UMTGB225</strain>
    </source>
</reference>
<proteinExistence type="predicted"/>
<evidence type="ECO:0000313" key="3">
    <source>
        <dbReference type="EMBL" id="KFB09166.1"/>
    </source>
</evidence>
<dbReference type="InterPro" id="IPR019301">
    <property type="entry name" value="Flagellar_prot_FlgJ_N"/>
</dbReference>
<accession>A0A084U880</accession>
<dbReference type="STRING" id="472175.EL18_00181"/>
<feature type="domain" description="Flagellar protein FlgJ N-terminal" evidence="2">
    <location>
        <begin position="97"/>
        <end position="134"/>
    </location>
</feature>
<dbReference type="EMBL" id="JMQM01000001">
    <property type="protein sequence ID" value="KFB09166.1"/>
    <property type="molecule type" value="Genomic_DNA"/>
</dbReference>
<dbReference type="PATRIC" id="fig|472175.3.peg.187"/>
<dbReference type="Proteomes" id="UP000053675">
    <property type="component" value="Unassembled WGS sequence"/>
</dbReference>
<name>A0A084U880_9HYPH</name>
<dbReference type="eggNOG" id="COG3951">
    <property type="taxonomic scope" value="Bacteria"/>
</dbReference>
<dbReference type="Pfam" id="PF10135">
    <property type="entry name" value="Rod-binding"/>
    <property type="match status" value="1"/>
</dbReference>
<feature type="region of interest" description="Disordered" evidence="1">
    <location>
        <begin position="25"/>
        <end position="44"/>
    </location>
</feature>